<dbReference type="EMBL" id="KN880533">
    <property type="protein sequence ID" value="KIY67162.1"/>
    <property type="molecule type" value="Genomic_DNA"/>
</dbReference>
<keyword evidence="2" id="KW-1185">Reference proteome</keyword>
<accession>A0A0D7B9F7</accession>
<gene>
    <name evidence="1" type="ORF">CYLTODRAFT_397637</name>
</gene>
<proteinExistence type="predicted"/>
<dbReference type="OrthoDB" id="2536450at2759"/>
<sequence length="197" mass="20195">MCAQGTCSDESLTAVVTNVTTGCSEDLAGIGFSVSQDDIASTIMPLVQKVYPVAREVSCLKNDTTNQLCAVQTITDLESIVGTLSTSDFSFLNLMNDVEQLVAAGADDLACTGCVQEAFSIARDAFPDIVANADSTVSGVCGEDFLAGSSASEGVSQTAVDGVFAATSQNDTNGGSTWHAISGPILAPVSIVAYFLL</sequence>
<dbReference type="AlphaFoldDB" id="A0A0D7B9F7"/>
<reference evidence="1 2" key="1">
    <citation type="journal article" date="2015" name="Fungal Genet. Biol.">
        <title>Evolution of novel wood decay mechanisms in Agaricales revealed by the genome sequences of Fistulina hepatica and Cylindrobasidium torrendii.</title>
        <authorList>
            <person name="Floudas D."/>
            <person name="Held B.W."/>
            <person name="Riley R."/>
            <person name="Nagy L.G."/>
            <person name="Koehler G."/>
            <person name="Ransdell A.S."/>
            <person name="Younus H."/>
            <person name="Chow J."/>
            <person name="Chiniquy J."/>
            <person name="Lipzen A."/>
            <person name="Tritt A."/>
            <person name="Sun H."/>
            <person name="Haridas S."/>
            <person name="LaButti K."/>
            <person name="Ohm R.A."/>
            <person name="Kues U."/>
            <person name="Blanchette R.A."/>
            <person name="Grigoriev I.V."/>
            <person name="Minto R.E."/>
            <person name="Hibbett D.S."/>
        </authorList>
    </citation>
    <scope>NUCLEOTIDE SEQUENCE [LARGE SCALE GENOMIC DNA]</scope>
    <source>
        <strain evidence="1 2">FP15055 ss-10</strain>
    </source>
</reference>
<protein>
    <submittedName>
        <fullName evidence="1">Uncharacterized protein</fullName>
    </submittedName>
</protein>
<dbReference type="STRING" id="1314674.A0A0D7B9F7"/>
<evidence type="ECO:0000313" key="2">
    <source>
        <dbReference type="Proteomes" id="UP000054007"/>
    </source>
</evidence>
<name>A0A0D7B9F7_9AGAR</name>
<dbReference type="Proteomes" id="UP000054007">
    <property type="component" value="Unassembled WGS sequence"/>
</dbReference>
<evidence type="ECO:0000313" key="1">
    <source>
        <dbReference type="EMBL" id="KIY67162.1"/>
    </source>
</evidence>
<organism evidence="1 2">
    <name type="scientific">Cylindrobasidium torrendii FP15055 ss-10</name>
    <dbReference type="NCBI Taxonomy" id="1314674"/>
    <lineage>
        <taxon>Eukaryota</taxon>
        <taxon>Fungi</taxon>
        <taxon>Dikarya</taxon>
        <taxon>Basidiomycota</taxon>
        <taxon>Agaricomycotina</taxon>
        <taxon>Agaricomycetes</taxon>
        <taxon>Agaricomycetidae</taxon>
        <taxon>Agaricales</taxon>
        <taxon>Marasmiineae</taxon>
        <taxon>Physalacriaceae</taxon>
        <taxon>Cylindrobasidium</taxon>
    </lineage>
</organism>